<evidence type="ECO:0000313" key="1">
    <source>
        <dbReference type="EMBL" id="SKC77193.1"/>
    </source>
</evidence>
<keyword evidence="2" id="KW-1185">Reference proteome</keyword>
<dbReference type="Proteomes" id="UP000190285">
    <property type="component" value="Unassembled WGS sequence"/>
</dbReference>
<reference evidence="1 2" key="1">
    <citation type="submission" date="2017-02" db="EMBL/GenBank/DDBJ databases">
        <authorList>
            <person name="Peterson S.W."/>
        </authorList>
    </citation>
    <scope>NUCLEOTIDE SEQUENCE [LARGE SCALE GENOMIC DNA]</scope>
    <source>
        <strain evidence="1 2">M1</strain>
    </source>
</reference>
<dbReference type="AlphaFoldDB" id="A0A1T5LMC5"/>
<gene>
    <name evidence="1" type="ORF">SAMN02194393_03104</name>
</gene>
<name>A0A1T5LMC5_9FIRM</name>
<sequence>MNYMIKYTAYFGSVQRLHRISTRMICAGPNLVD</sequence>
<evidence type="ECO:0000313" key="2">
    <source>
        <dbReference type="Proteomes" id="UP000190285"/>
    </source>
</evidence>
<organism evidence="1 2">
    <name type="scientific">Maledivibacter halophilus</name>
    <dbReference type="NCBI Taxonomy" id="36842"/>
    <lineage>
        <taxon>Bacteria</taxon>
        <taxon>Bacillati</taxon>
        <taxon>Bacillota</taxon>
        <taxon>Clostridia</taxon>
        <taxon>Peptostreptococcales</taxon>
        <taxon>Caminicellaceae</taxon>
        <taxon>Maledivibacter</taxon>
    </lineage>
</organism>
<dbReference type="EMBL" id="FUZT01000007">
    <property type="protein sequence ID" value="SKC77193.1"/>
    <property type="molecule type" value="Genomic_DNA"/>
</dbReference>
<proteinExistence type="predicted"/>
<accession>A0A1T5LMC5</accession>
<protein>
    <submittedName>
        <fullName evidence="1">Uncharacterized protein</fullName>
    </submittedName>
</protein>